<dbReference type="InterPro" id="IPR006680">
    <property type="entry name" value="Amidohydro-rel"/>
</dbReference>
<dbReference type="Pfam" id="PF04909">
    <property type="entry name" value="Amidohydro_2"/>
    <property type="match status" value="1"/>
</dbReference>
<dbReference type="SUPFAM" id="SSF51556">
    <property type="entry name" value="Metallo-dependent hydrolases"/>
    <property type="match status" value="1"/>
</dbReference>
<proteinExistence type="predicted"/>
<evidence type="ECO:0000256" key="1">
    <source>
        <dbReference type="ARBA" id="ARBA00023239"/>
    </source>
</evidence>
<dbReference type="RefSeq" id="WP_111275541.1">
    <property type="nucleotide sequence ID" value="NZ_QFYS01000003.1"/>
</dbReference>
<dbReference type="Proteomes" id="UP000249524">
    <property type="component" value="Unassembled WGS sequence"/>
</dbReference>
<dbReference type="GO" id="GO:0019748">
    <property type="term" value="P:secondary metabolic process"/>
    <property type="evidence" value="ECO:0007669"/>
    <property type="project" value="TreeGrafter"/>
</dbReference>
<evidence type="ECO:0000259" key="2">
    <source>
        <dbReference type="Pfam" id="PF04909"/>
    </source>
</evidence>
<dbReference type="GO" id="GO:0016831">
    <property type="term" value="F:carboxy-lyase activity"/>
    <property type="evidence" value="ECO:0007669"/>
    <property type="project" value="InterPro"/>
</dbReference>
<protein>
    <submittedName>
        <fullName evidence="3">Amidohydrolase</fullName>
    </submittedName>
</protein>
<dbReference type="GO" id="GO:0005737">
    <property type="term" value="C:cytoplasm"/>
    <property type="evidence" value="ECO:0007669"/>
    <property type="project" value="TreeGrafter"/>
</dbReference>
<dbReference type="GO" id="GO:0016787">
    <property type="term" value="F:hydrolase activity"/>
    <property type="evidence" value="ECO:0007669"/>
    <property type="project" value="UniProtKB-KW"/>
</dbReference>
<name>A0A328BFK7_9CAUL</name>
<comment type="caution">
    <text evidence="3">The sequence shown here is derived from an EMBL/GenBank/DDBJ whole genome shotgun (WGS) entry which is preliminary data.</text>
</comment>
<dbReference type="EMBL" id="QFYS01000003">
    <property type="protein sequence ID" value="RAK66232.1"/>
    <property type="molecule type" value="Genomic_DNA"/>
</dbReference>
<evidence type="ECO:0000313" key="3">
    <source>
        <dbReference type="EMBL" id="RAK66232.1"/>
    </source>
</evidence>
<dbReference type="OrthoDB" id="9799024at2"/>
<dbReference type="AlphaFoldDB" id="A0A328BFK7"/>
<accession>A0A328BFK7</accession>
<gene>
    <name evidence="3" type="ORF">DJ019_08195</name>
</gene>
<dbReference type="InterPro" id="IPR032465">
    <property type="entry name" value="ACMSD"/>
</dbReference>
<keyword evidence="3" id="KW-0378">Hydrolase</keyword>
<keyword evidence="1" id="KW-0456">Lyase</keyword>
<feature type="domain" description="Amidohydrolase-related" evidence="2">
    <location>
        <begin position="84"/>
        <end position="370"/>
    </location>
</feature>
<evidence type="ECO:0000313" key="4">
    <source>
        <dbReference type="Proteomes" id="UP000249524"/>
    </source>
</evidence>
<dbReference type="Gene3D" id="3.20.20.140">
    <property type="entry name" value="Metal-dependent hydrolases"/>
    <property type="match status" value="1"/>
</dbReference>
<dbReference type="PANTHER" id="PTHR21240:SF28">
    <property type="entry name" value="ISO-OROTATE DECARBOXYLASE (EUROFUNG)"/>
    <property type="match status" value="1"/>
</dbReference>
<dbReference type="InterPro" id="IPR032466">
    <property type="entry name" value="Metal_Hydrolase"/>
</dbReference>
<organism evidence="3 4">
    <name type="scientific">Phenylobacterium kunshanense</name>
    <dbReference type="NCBI Taxonomy" id="1445034"/>
    <lineage>
        <taxon>Bacteria</taxon>
        <taxon>Pseudomonadati</taxon>
        <taxon>Pseudomonadota</taxon>
        <taxon>Alphaproteobacteria</taxon>
        <taxon>Caulobacterales</taxon>
        <taxon>Caulobacteraceae</taxon>
        <taxon>Phenylobacterium</taxon>
    </lineage>
</organism>
<reference evidence="3 4" key="1">
    <citation type="submission" date="2018-05" db="EMBL/GenBank/DDBJ databases">
        <authorList>
            <person name="Lanie J.A."/>
            <person name="Ng W.-L."/>
            <person name="Kazmierczak K.M."/>
            <person name="Andrzejewski T.M."/>
            <person name="Davidsen T.M."/>
            <person name="Wayne K.J."/>
            <person name="Tettelin H."/>
            <person name="Glass J.I."/>
            <person name="Rusch D."/>
            <person name="Podicherti R."/>
            <person name="Tsui H.-C.T."/>
            <person name="Winkler M.E."/>
        </authorList>
    </citation>
    <scope>NUCLEOTIDE SEQUENCE [LARGE SCALE GENOMIC DNA]</scope>
    <source>
        <strain evidence="3 4">BUT-10</strain>
    </source>
</reference>
<keyword evidence="4" id="KW-1185">Reference proteome</keyword>
<sequence length="377" mass="41208">MPYAAGRVIHDADSHVMEPGDWLAAHADEALAPRLTARATPERIERQVAQARARKGDTGASAAAADNLIAGPKGWIAYGAFDADERREALDRLGFARQLVFATSSLAIFRTSSNPDVLYGGARAHNRAMAAFCADPRLIGVAFVPLDDPQRALEIAAEAIDQGCGAVWVPSTPAGGMSPGHPELDPFWHLLADTRTPFMLHIGPGTRMLPPEYANNGKPRSPDLHGGGENLRFKDFVVLPFSAQMFLAALIYDGLFDRVPELRGGVIEFGAAWVPGFLQQLDLGYRSFSKTDPLLQALALKPSDYIRRHIKFTPFPGEDAGALIRDAGPELFLFSSDYPHPEGTTDPIGRFEKTFEGVTEDDKDRFYRRNFEEMMGG</sequence>
<dbReference type="PANTHER" id="PTHR21240">
    <property type="entry name" value="2-AMINO-3-CARBOXYLMUCONATE-6-SEMIALDEHYDE DECARBOXYLASE"/>
    <property type="match status" value="1"/>
</dbReference>